<dbReference type="EnsemblPlants" id="Solyc12g013490.1.1">
    <property type="protein sequence ID" value="Solyc12g013490.1.1"/>
    <property type="gene ID" value="Solyc12g013490.1"/>
</dbReference>
<reference evidence="2" key="1">
    <citation type="journal article" date="2012" name="Nature">
        <title>The tomato genome sequence provides insights into fleshy fruit evolution.</title>
        <authorList>
            <consortium name="Tomato Genome Consortium"/>
        </authorList>
    </citation>
    <scope>NUCLEOTIDE SEQUENCE [LARGE SCALE GENOMIC DNA]</scope>
    <source>
        <strain evidence="2">cv. Heinz 1706</strain>
    </source>
</reference>
<organism evidence="2">
    <name type="scientific">Solanum lycopersicum</name>
    <name type="common">Tomato</name>
    <name type="synonym">Lycopersicon esculentum</name>
    <dbReference type="NCBI Taxonomy" id="4081"/>
    <lineage>
        <taxon>Eukaryota</taxon>
        <taxon>Viridiplantae</taxon>
        <taxon>Streptophyta</taxon>
        <taxon>Embryophyta</taxon>
        <taxon>Tracheophyta</taxon>
        <taxon>Spermatophyta</taxon>
        <taxon>Magnoliopsida</taxon>
        <taxon>eudicotyledons</taxon>
        <taxon>Gunneridae</taxon>
        <taxon>Pentapetalae</taxon>
        <taxon>asterids</taxon>
        <taxon>lamiids</taxon>
        <taxon>Solanales</taxon>
        <taxon>Solanaceae</taxon>
        <taxon>Solanoideae</taxon>
        <taxon>Solaneae</taxon>
        <taxon>Solanum</taxon>
        <taxon>Solanum subgen. Lycopersicon</taxon>
    </lineage>
</organism>
<dbReference type="PaxDb" id="4081-Solyc12g013490.1.1"/>
<dbReference type="eggNOG" id="ENOG502S2YF">
    <property type="taxonomic scope" value="Eukaryota"/>
</dbReference>
<keyword evidence="3" id="KW-1185">Reference proteome</keyword>
<sequence length="209" mass="23308">MNRKTTTHNKKEGFKPRSTTTTGAFTGKVTVLTTFVATTATTTTIGVFTTFAAFTLSTFPSKATRLAGPTYNGCSIWVMKRYGDTDSRSKEYNVALGQRNSGMVIAVSDCRKILFTDIKGMLAVYNTEMQTTIRITIAGTMYSFYYENYEETLVLLDKGELLPPVDLASEKSTDDDDDDDDNDDDDHHQILELLKHHVMHKRVTTSLGD</sequence>
<dbReference type="HOGENOM" id="CLU_1317402_0_0_1"/>
<accession>K4DCN4</accession>
<evidence type="ECO:0000313" key="2">
    <source>
        <dbReference type="EnsemblPlants" id="Solyc12g013490.1.1"/>
    </source>
</evidence>
<proteinExistence type="predicted"/>
<feature type="compositionally biased region" description="Acidic residues" evidence="1">
    <location>
        <begin position="173"/>
        <end position="184"/>
    </location>
</feature>
<protein>
    <submittedName>
        <fullName evidence="2">Uncharacterized protein</fullName>
    </submittedName>
</protein>
<evidence type="ECO:0000313" key="3">
    <source>
        <dbReference type="Proteomes" id="UP000004994"/>
    </source>
</evidence>
<dbReference type="PhylomeDB" id="K4DCN4"/>
<name>K4DCN4_SOLLC</name>
<reference evidence="2" key="2">
    <citation type="submission" date="2015-06" db="UniProtKB">
        <authorList>
            <consortium name="EnsemblPlants"/>
        </authorList>
    </citation>
    <scope>IDENTIFICATION</scope>
    <source>
        <strain evidence="2">cv. Heinz 1706</strain>
    </source>
</reference>
<evidence type="ECO:0000256" key="1">
    <source>
        <dbReference type="SAM" id="MobiDB-lite"/>
    </source>
</evidence>
<dbReference type="InParanoid" id="K4DCN4"/>
<feature type="region of interest" description="Disordered" evidence="1">
    <location>
        <begin position="166"/>
        <end position="187"/>
    </location>
</feature>
<dbReference type="Proteomes" id="UP000004994">
    <property type="component" value="Chromosome 12"/>
</dbReference>
<dbReference type="AlphaFoldDB" id="K4DCN4"/>
<dbReference type="Gramene" id="Solyc12g013490.1.1">
    <property type="protein sequence ID" value="Solyc12g013490.1.1"/>
    <property type="gene ID" value="Solyc12g013490.1"/>
</dbReference>